<dbReference type="InterPro" id="IPR000569">
    <property type="entry name" value="HECT_dom"/>
</dbReference>
<keyword evidence="5 6" id="KW-0833">Ubl conjugation pathway</keyword>
<dbReference type="OMA" id="DCFELQM"/>
<comment type="catalytic activity">
    <reaction evidence="1">
        <text>S-ubiquitinyl-[E2 ubiquitin-conjugating enzyme]-L-cysteine + [acceptor protein]-L-lysine = [E2 ubiquitin-conjugating enzyme]-L-cysteine + N(6)-ubiquitinyl-[acceptor protein]-L-lysine.</text>
        <dbReference type="EC" id="2.3.2.26"/>
    </reaction>
</comment>
<evidence type="ECO:0000256" key="1">
    <source>
        <dbReference type="ARBA" id="ARBA00000885"/>
    </source>
</evidence>
<evidence type="ECO:0000256" key="4">
    <source>
        <dbReference type="ARBA" id="ARBA00022679"/>
    </source>
</evidence>
<organism evidence="8 9">
    <name type="scientific">Candida maltosa (strain Xu316)</name>
    <name type="common">Yeast</name>
    <dbReference type="NCBI Taxonomy" id="1245528"/>
    <lineage>
        <taxon>Eukaryota</taxon>
        <taxon>Fungi</taxon>
        <taxon>Dikarya</taxon>
        <taxon>Ascomycota</taxon>
        <taxon>Saccharomycotina</taxon>
        <taxon>Pichiomycetes</taxon>
        <taxon>Debaryomycetaceae</taxon>
        <taxon>Candida/Lodderomyces clade</taxon>
        <taxon>Candida</taxon>
    </lineage>
</organism>
<dbReference type="EC" id="2.3.2.26" evidence="3"/>
<dbReference type="EMBL" id="AOGT01001099">
    <property type="protein sequence ID" value="EMG48464.1"/>
    <property type="molecule type" value="Genomic_DNA"/>
</dbReference>
<dbReference type="FunFam" id="3.30.2410.10:FF:000017">
    <property type="entry name" value="E3 ubiquitin-protein ligase UPL7"/>
    <property type="match status" value="1"/>
</dbReference>
<evidence type="ECO:0000313" key="9">
    <source>
        <dbReference type="Proteomes" id="UP000011777"/>
    </source>
</evidence>
<gene>
    <name evidence="8" type="ORF">G210_0959</name>
</gene>
<dbReference type="AlphaFoldDB" id="M3K168"/>
<proteinExistence type="predicted"/>
<dbReference type="eggNOG" id="KOG0942">
    <property type="taxonomic scope" value="Eukaryota"/>
</dbReference>
<dbReference type="OrthoDB" id="8068875at2759"/>
<dbReference type="CDD" id="cd00078">
    <property type="entry name" value="HECTc"/>
    <property type="match status" value="1"/>
</dbReference>
<dbReference type="Gene3D" id="3.90.1750.10">
    <property type="entry name" value="Hect, E3 ligase catalytic domains"/>
    <property type="match status" value="1"/>
</dbReference>
<feature type="domain" description="HECT" evidence="7">
    <location>
        <begin position="613"/>
        <end position="962"/>
    </location>
</feature>
<dbReference type="Gene3D" id="3.30.2160.10">
    <property type="entry name" value="Hect, E3 ligase catalytic domain"/>
    <property type="match status" value="1"/>
</dbReference>
<evidence type="ECO:0000259" key="7">
    <source>
        <dbReference type="PROSITE" id="PS50237"/>
    </source>
</evidence>
<dbReference type="PANTHER" id="PTHR45700">
    <property type="entry name" value="UBIQUITIN-PROTEIN LIGASE E3C"/>
    <property type="match status" value="1"/>
</dbReference>
<accession>M3K168</accession>
<dbReference type="SMART" id="SM00119">
    <property type="entry name" value="HECTc"/>
    <property type="match status" value="1"/>
</dbReference>
<dbReference type="HOGENOM" id="CLU_002173_2_3_1"/>
<evidence type="ECO:0000256" key="3">
    <source>
        <dbReference type="ARBA" id="ARBA00012485"/>
    </source>
</evidence>
<reference evidence="8 9" key="1">
    <citation type="submission" date="2013-02" db="EMBL/GenBank/DDBJ databases">
        <title>Genome sequence of Candida maltosa Xu316, a potential industrial strain for xylitol and ethanol production.</title>
        <authorList>
            <person name="Yu J."/>
            <person name="Wang Q."/>
            <person name="Geng X."/>
            <person name="Bao W."/>
            <person name="He P."/>
            <person name="Cai J."/>
        </authorList>
    </citation>
    <scope>NUCLEOTIDE SEQUENCE [LARGE SCALE GENOMIC DNA]</scope>
    <source>
        <strain evidence="9">Xu316</strain>
    </source>
</reference>
<dbReference type="InterPro" id="IPR044611">
    <property type="entry name" value="E3A/B/C-like"/>
</dbReference>
<evidence type="ECO:0000256" key="2">
    <source>
        <dbReference type="ARBA" id="ARBA00004906"/>
    </source>
</evidence>
<protein>
    <recommendedName>
        <fullName evidence="3">HECT-type E3 ubiquitin transferase</fullName>
        <ecNumber evidence="3">2.3.2.26</ecNumber>
    </recommendedName>
</protein>
<dbReference type="Gene3D" id="3.30.2410.10">
    <property type="entry name" value="Hect, E3 ligase catalytic domain"/>
    <property type="match status" value="1"/>
</dbReference>
<dbReference type="GO" id="GO:0000209">
    <property type="term" value="P:protein polyubiquitination"/>
    <property type="evidence" value="ECO:0007669"/>
    <property type="project" value="InterPro"/>
</dbReference>
<evidence type="ECO:0000256" key="6">
    <source>
        <dbReference type="PROSITE-ProRule" id="PRU00104"/>
    </source>
</evidence>
<dbReference type="GO" id="GO:0006511">
    <property type="term" value="P:ubiquitin-dependent protein catabolic process"/>
    <property type="evidence" value="ECO:0007669"/>
    <property type="project" value="TreeGrafter"/>
</dbReference>
<comment type="pathway">
    <text evidence="2">Protein modification; protein ubiquitination.</text>
</comment>
<sequence>MLNFSGSTKKRVVNLGNKKQGYGNKSFLEQSRLQRQERELSKLKEKSAVVIQNHIRKYLVLRQLSSEVINNWLDFNIESREDWNSWIVKFIILCKWYLLKQKSDVTNQVLQLFNERVHDPPFEVNGETLNGLIQSLNFLFSKIEDLSVLDELFTALNGLISRYGVDHSDSVISNLIKYVKLDDKNTDNTIDLIFKINMHDSTNDFFNVLTLDVFDKPNKDYTSILRNEITPNDKTFSGYTQSSLITILYNYLIIQGDGDVFIQKDFEFIGSILEHVHCTLRLNDEDDMDIDEESIANTEVVIITERMSNTLDRLYSSSFVQGAVNLLKNQDPKSRNLALKILPELVNLYPPLKGKICMLLSIIPNCYTWFYETIQQHELFDIFINSKNDYVKVEDLEHLDKHSMESFWQTVFLFEESYSYWLIVSNDLESFKDDKLPLSKVKILLEFLKTVCLTLIFINDSTLFPQFENLKSISIALLKQLYIKNLRMKFLPRDFWFPKKLIFNVDLLLSLIAEEEEKRIQGLNEDEDEVDVGFSRRVKPSVPRDAATKLEVLKKLPFFIAFKDRVKVFQTLIDLDKQRSTDFNPFFYDEPRLTAKVNRDTILEDAYAAYHHQGANFKNRIQVEFYNQYGREIGIDGGGITKEFLTCVVKEGFDPNNAYELFKETFTDNQIYPNDKIYEIIHVGMDQEFQQQRLDYIRFLGMIIGKCLYENVLIDVSFAPFFLNKWCNDNMKNSINDLSYLDRELFVNLMKLTKMTNDELESLDLTFSINIQIDSKAYVFDLLPNGSNLHVNSSNILNYIHQLANFKLNQSLRVQTRYFLEGLFSIISSSWLSMFDCFELQMLISGGESDINIDDWKSNVEYGGYLDNDPSVRMFWEIVEEMTPQERFKLVKFVTSVSRAPLLGFGSLHPKFGIRNSGNDTLRLPTASTCVNLLKLPDYQDKKTMKEKLLYAINTDAGFDLS</sequence>
<name>M3K168_CANMX</name>
<keyword evidence="4" id="KW-0808">Transferase</keyword>
<comment type="caution">
    <text evidence="8">The sequence shown here is derived from an EMBL/GenBank/DDBJ whole genome shotgun (WGS) entry which is preliminary data.</text>
</comment>
<evidence type="ECO:0000256" key="5">
    <source>
        <dbReference type="ARBA" id="ARBA00022786"/>
    </source>
</evidence>
<dbReference type="SUPFAM" id="SSF56204">
    <property type="entry name" value="Hect, E3 ligase catalytic domain"/>
    <property type="match status" value="1"/>
</dbReference>
<evidence type="ECO:0000313" key="8">
    <source>
        <dbReference type="EMBL" id="EMG48464.1"/>
    </source>
</evidence>
<keyword evidence="9" id="KW-1185">Reference proteome</keyword>
<dbReference type="Pfam" id="PF00632">
    <property type="entry name" value="HECT"/>
    <property type="match status" value="1"/>
</dbReference>
<dbReference type="Proteomes" id="UP000011777">
    <property type="component" value="Unassembled WGS sequence"/>
</dbReference>
<dbReference type="PANTHER" id="PTHR45700:SF2">
    <property type="entry name" value="UBIQUITIN-PROTEIN LIGASE E3C"/>
    <property type="match status" value="1"/>
</dbReference>
<dbReference type="PROSITE" id="PS50237">
    <property type="entry name" value="HECT"/>
    <property type="match status" value="1"/>
</dbReference>
<dbReference type="InterPro" id="IPR035983">
    <property type="entry name" value="Hect_E3_ubiquitin_ligase"/>
</dbReference>
<dbReference type="GO" id="GO:0061630">
    <property type="term" value="F:ubiquitin protein ligase activity"/>
    <property type="evidence" value="ECO:0007669"/>
    <property type="project" value="UniProtKB-EC"/>
</dbReference>
<feature type="active site" description="Glycyl thioester intermediate" evidence="6">
    <location>
        <position position="930"/>
    </location>
</feature>
<dbReference type="STRING" id="1245528.M3K168"/>